<protein>
    <submittedName>
        <fullName evidence="1">Uncharacterized protein</fullName>
    </submittedName>
</protein>
<keyword evidence="2" id="KW-1185">Reference proteome</keyword>
<name>A0A8H5CTF8_9AGAR</name>
<sequence length="147" mass="16029">MYSQNMNYAYGFHTDQGADPNSTEAFEQNLQMTLQHVATLREHARRGLAGIQYAYHVGRNPSQTQLDIAAAKQTLAAIIDLMQKSGVGALPLLEADASGHTEVPTEAQLMEKATKGVQANFEKLKRAQESAAVVANLLGTEHRPQKP</sequence>
<reference evidence="1 2" key="1">
    <citation type="journal article" date="2020" name="ISME J.">
        <title>Uncovering the hidden diversity of litter-decomposition mechanisms in mushroom-forming fungi.</title>
        <authorList>
            <person name="Floudas D."/>
            <person name="Bentzer J."/>
            <person name="Ahren D."/>
            <person name="Johansson T."/>
            <person name="Persson P."/>
            <person name="Tunlid A."/>
        </authorList>
    </citation>
    <scope>NUCLEOTIDE SEQUENCE [LARGE SCALE GENOMIC DNA]</scope>
    <source>
        <strain evidence="1 2">CBS 146.42</strain>
    </source>
</reference>
<evidence type="ECO:0000313" key="1">
    <source>
        <dbReference type="EMBL" id="KAF5347550.1"/>
    </source>
</evidence>
<accession>A0A8H5CTF8</accession>
<organism evidence="1 2">
    <name type="scientific">Leucocoprinus leucothites</name>
    <dbReference type="NCBI Taxonomy" id="201217"/>
    <lineage>
        <taxon>Eukaryota</taxon>
        <taxon>Fungi</taxon>
        <taxon>Dikarya</taxon>
        <taxon>Basidiomycota</taxon>
        <taxon>Agaricomycotina</taxon>
        <taxon>Agaricomycetes</taxon>
        <taxon>Agaricomycetidae</taxon>
        <taxon>Agaricales</taxon>
        <taxon>Agaricineae</taxon>
        <taxon>Agaricaceae</taxon>
        <taxon>Leucocoprinus</taxon>
    </lineage>
</organism>
<proteinExistence type="predicted"/>
<dbReference type="OrthoDB" id="3203574at2759"/>
<comment type="caution">
    <text evidence="1">The sequence shown here is derived from an EMBL/GenBank/DDBJ whole genome shotgun (WGS) entry which is preliminary data.</text>
</comment>
<evidence type="ECO:0000313" key="2">
    <source>
        <dbReference type="Proteomes" id="UP000559027"/>
    </source>
</evidence>
<dbReference type="AlphaFoldDB" id="A0A8H5CTF8"/>
<dbReference type="Proteomes" id="UP000559027">
    <property type="component" value="Unassembled WGS sequence"/>
</dbReference>
<gene>
    <name evidence="1" type="ORF">D9756_010698</name>
</gene>
<dbReference type="EMBL" id="JAACJO010000024">
    <property type="protein sequence ID" value="KAF5347550.1"/>
    <property type="molecule type" value="Genomic_DNA"/>
</dbReference>